<gene>
    <name evidence="2" type="ORF">VN97_g9362</name>
</gene>
<dbReference type="Proteomes" id="UP001227192">
    <property type="component" value="Unassembled WGS sequence"/>
</dbReference>
<organism evidence="2 3">
    <name type="scientific">Penicillium thymicola</name>
    <dbReference type="NCBI Taxonomy" id="293382"/>
    <lineage>
        <taxon>Eukaryota</taxon>
        <taxon>Fungi</taxon>
        <taxon>Dikarya</taxon>
        <taxon>Ascomycota</taxon>
        <taxon>Pezizomycotina</taxon>
        <taxon>Eurotiomycetes</taxon>
        <taxon>Eurotiomycetidae</taxon>
        <taxon>Eurotiales</taxon>
        <taxon>Aspergillaceae</taxon>
        <taxon>Penicillium</taxon>
    </lineage>
</organism>
<evidence type="ECO:0000313" key="3">
    <source>
        <dbReference type="Proteomes" id="UP001227192"/>
    </source>
</evidence>
<feature type="compositionally biased region" description="Basic residues" evidence="1">
    <location>
        <begin position="1"/>
        <end position="20"/>
    </location>
</feature>
<dbReference type="AlphaFoldDB" id="A0AAI9TCI0"/>
<name>A0AAI9TCI0_PENTH</name>
<proteinExistence type="predicted"/>
<feature type="non-terminal residue" evidence="2">
    <location>
        <position position="1"/>
    </location>
</feature>
<accession>A0AAI9TCI0</accession>
<evidence type="ECO:0000313" key="2">
    <source>
        <dbReference type="EMBL" id="KAJ9484024.1"/>
    </source>
</evidence>
<dbReference type="EMBL" id="LACB01000376">
    <property type="protein sequence ID" value="KAJ9484024.1"/>
    <property type="molecule type" value="Genomic_DNA"/>
</dbReference>
<comment type="caution">
    <text evidence="2">The sequence shown here is derived from an EMBL/GenBank/DDBJ whole genome shotgun (WGS) entry which is preliminary data.</text>
</comment>
<reference evidence="2" key="2">
    <citation type="journal article" date="2016" name="Fungal Biol.">
        <title>Ochratoxin A production by Penicillium thymicola.</title>
        <authorList>
            <person name="Nguyen H.D.T."/>
            <person name="McMullin D.R."/>
            <person name="Ponomareva E."/>
            <person name="Riley R."/>
            <person name="Pomraning K.R."/>
            <person name="Baker S.E."/>
            <person name="Seifert K.A."/>
        </authorList>
    </citation>
    <scope>NUCLEOTIDE SEQUENCE</scope>
    <source>
        <strain evidence="2">DAOM 180753</strain>
    </source>
</reference>
<sequence>TRLKVKGIRKKKKEKKKKKTSFIYSKMI</sequence>
<reference evidence="2" key="1">
    <citation type="submission" date="2015-06" db="EMBL/GenBank/DDBJ databases">
        <authorList>
            <person name="Nguyen H."/>
        </authorList>
    </citation>
    <scope>NUCLEOTIDE SEQUENCE</scope>
    <source>
        <strain evidence="2">DAOM 180753</strain>
    </source>
</reference>
<keyword evidence="3" id="KW-1185">Reference proteome</keyword>
<protein>
    <submittedName>
        <fullName evidence="2">Uncharacterized protein</fullName>
    </submittedName>
</protein>
<feature type="region of interest" description="Disordered" evidence="1">
    <location>
        <begin position="1"/>
        <end position="28"/>
    </location>
</feature>
<evidence type="ECO:0000256" key="1">
    <source>
        <dbReference type="SAM" id="MobiDB-lite"/>
    </source>
</evidence>